<dbReference type="AlphaFoldDB" id="X1D449"/>
<feature type="transmembrane region" description="Helical" evidence="2">
    <location>
        <begin position="61"/>
        <end position="83"/>
    </location>
</feature>
<proteinExistence type="predicted"/>
<feature type="non-terminal residue" evidence="3">
    <location>
        <position position="139"/>
    </location>
</feature>
<gene>
    <name evidence="3" type="ORF">S01H4_60320</name>
</gene>
<name>X1D449_9ZZZZ</name>
<evidence type="ECO:0000313" key="3">
    <source>
        <dbReference type="EMBL" id="GAH15501.1"/>
    </source>
</evidence>
<keyword evidence="1" id="KW-0175">Coiled coil</keyword>
<sequence>MTEEDLRAKIGKLEVETDQKEHEIIQYLEKIEQLEDTIMRLELLIPDESNKKRKKSKDSKSSYTIVFLFSSSISIIFKGYLVFNPKIFLWRKAYRNKFFGPIKIEIMINGIYKGGKVTRSNNITELINMPTPMLNKSEG</sequence>
<keyword evidence="2" id="KW-0812">Transmembrane</keyword>
<reference evidence="3" key="1">
    <citation type="journal article" date="2014" name="Front. Microbiol.">
        <title>High frequency of phylogenetically diverse reductive dehalogenase-homologous genes in deep subseafloor sedimentary metagenomes.</title>
        <authorList>
            <person name="Kawai M."/>
            <person name="Futagami T."/>
            <person name="Toyoda A."/>
            <person name="Takaki Y."/>
            <person name="Nishi S."/>
            <person name="Hori S."/>
            <person name="Arai W."/>
            <person name="Tsubouchi T."/>
            <person name="Morono Y."/>
            <person name="Uchiyama I."/>
            <person name="Ito T."/>
            <person name="Fujiyama A."/>
            <person name="Inagaki F."/>
            <person name="Takami H."/>
        </authorList>
    </citation>
    <scope>NUCLEOTIDE SEQUENCE</scope>
    <source>
        <strain evidence="3">Expedition CK06-06</strain>
    </source>
</reference>
<feature type="coiled-coil region" evidence="1">
    <location>
        <begin position="3"/>
        <end position="51"/>
    </location>
</feature>
<organism evidence="3">
    <name type="scientific">marine sediment metagenome</name>
    <dbReference type="NCBI Taxonomy" id="412755"/>
    <lineage>
        <taxon>unclassified sequences</taxon>
        <taxon>metagenomes</taxon>
        <taxon>ecological metagenomes</taxon>
    </lineage>
</organism>
<comment type="caution">
    <text evidence="3">The sequence shown here is derived from an EMBL/GenBank/DDBJ whole genome shotgun (WGS) entry which is preliminary data.</text>
</comment>
<evidence type="ECO:0000256" key="1">
    <source>
        <dbReference type="SAM" id="Coils"/>
    </source>
</evidence>
<keyword evidence="2" id="KW-1133">Transmembrane helix</keyword>
<keyword evidence="2" id="KW-0472">Membrane</keyword>
<protein>
    <submittedName>
        <fullName evidence="3">Uncharacterized protein</fullName>
    </submittedName>
</protein>
<dbReference type="EMBL" id="BART01035547">
    <property type="protein sequence ID" value="GAH15501.1"/>
    <property type="molecule type" value="Genomic_DNA"/>
</dbReference>
<evidence type="ECO:0000256" key="2">
    <source>
        <dbReference type="SAM" id="Phobius"/>
    </source>
</evidence>
<accession>X1D449</accession>